<evidence type="ECO:0000313" key="2">
    <source>
        <dbReference type="Proteomes" id="UP000004834"/>
    </source>
</evidence>
<dbReference type="EMBL" id="AGEE01000059">
    <property type="protein sequence ID" value="EHO04900.1"/>
    <property type="molecule type" value="Genomic_DNA"/>
</dbReference>
<name>A0AAV3EY12_9FLAO</name>
<dbReference type="AlphaFoldDB" id="A0AAV3EY12"/>
<gene>
    <name evidence="1" type="ORF">HMPREF9715_03497</name>
</gene>
<organism evidence="1 2">
    <name type="scientific">Myroides odoratimimus CIP 101113</name>
    <dbReference type="NCBI Taxonomy" id="883154"/>
    <lineage>
        <taxon>Bacteria</taxon>
        <taxon>Pseudomonadati</taxon>
        <taxon>Bacteroidota</taxon>
        <taxon>Flavobacteriia</taxon>
        <taxon>Flavobacteriales</taxon>
        <taxon>Flavobacteriaceae</taxon>
        <taxon>Myroides</taxon>
    </lineage>
</organism>
<proteinExistence type="predicted"/>
<evidence type="ECO:0000313" key="1">
    <source>
        <dbReference type="EMBL" id="EHO04900.1"/>
    </source>
</evidence>
<dbReference type="RefSeq" id="WP_006264682.1">
    <property type="nucleotide sequence ID" value="NZ_JH590839.1"/>
</dbReference>
<protein>
    <submittedName>
        <fullName evidence="1">Uncharacterized protein</fullName>
    </submittedName>
</protein>
<comment type="caution">
    <text evidence="1">The sequence shown here is derived from an EMBL/GenBank/DDBJ whole genome shotgun (WGS) entry which is preliminary data.</text>
</comment>
<dbReference type="Proteomes" id="UP000004834">
    <property type="component" value="Unassembled WGS sequence"/>
</dbReference>
<accession>A0AAV3EY12</accession>
<reference evidence="1 2" key="1">
    <citation type="submission" date="2011-11" db="EMBL/GenBank/DDBJ databases">
        <title>The Genome Sequence of Myroides odoratimimus CIP 101113.</title>
        <authorList>
            <person name="Earl A."/>
            <person name="Ward D."/>
            <person name="Feldgarden M."/>
            <person name="Gevers D."/>
            <person name="Huys G."/>
            <person name="Young S.K."/>
            <person name="Zeng Q."/>
            <person name="Gargeya S."/>
            <person name="Fitzgerald M."/>
            <person name="Haas B."/>
            <person name="Abouelleil A."/>
            <person name="Alvarado L."/>
            <person name="Arachchi H.M."/>
            <person name="Berlin A."/>
            <person name="Brown A."/>
            <person name="Chapman S.B."/>
            <person name="Chen Z."/>
            <person name="Dunbar C."/>
            <person name="Freedman E."/>
            <person name="Gearin G."/>
            <person name="Goldberg J."/>
            <person name="Griggs A."/>
            <person name="Gujja S."/>
            <person name="Heiman D."/>
            <person name="Howarth C."/>
            <person name="Larson L."/>
            <person name="Lui A."/>
            <person name="MacDonald P.J.P."/>
            <person name="Montmayeur A."/>
            <person name="Murphy C."/>
            <person name="Neiman D."/>
            <person name="Pearson M."/>
            <person name="Priest M."/>
            <person name="Roberts A."/>
            <person name="Saif S."/>
            <person name="Shea T."/>
            <person name="Shenoy N."/>
            <person name="Sisk P."/>
            <person name="Stolte C."/>
            <person name="Sykes S."/>
            <person name="Wortman J."/>
            <person name="Nusbaum C."/>
            <person name="Birren B."/>
        </authorList>
    </citation>
    <scope>NUCLEOTIDE SEQUENCE [LARGE SCALE GENOMIC DNA]</scope>
    <source>
        <strain evidence="1 2">CIP 101113</strain>
    </source>
</reference>
<sequence length="236" mass="27384">MQENSLDKNIDILEVGAVLADFYLASKNIPAVTSAIMLSYRNLISPVSKREKLWIPKVIEICKSIQNRGMWISEDKEEELVSYLLVLNQNVMKTHQDEKISMFEKLLQGYFLNQEVDYDISITYLNLTDRLTIKHIQLLRNIKNCSIEELIGDLSYNMLYNVLKIEELSLDLGQFRFILDELVTLGLIFKSENIIGETRVKKESGILLENQPYENLPVIVLSDFAFDYINYLYGKI</sequence>